<evidence type="ECO:0000313" key="7">
    <source>
        <dbReference type="EMBL" id="MDE5412852.1"/>
    </source>
</evidence>
<organism evidence="7 8">
    <name type="scientific">Alkalihalobacterium chitinilyticum</name>
    <dbReference type="NCBI Taxonomy" id="2980103"/>
    <lineage>
        <taxon>Bacteria</taxon>
        <taxon>Bacillati</taxon>
        <taxon>Bacillota</taxon>
        <taxon>Bacilli</taxon>
        <taxon>Bacillales</taxon>
        <taxon>Bacillaceae</taxon>
        <taxon>Alkalihalobacterium</taxon>
    </lineage>
</organism>
<name>A0ABT5VBK2_9BACI</name>
<evidence type="ECO:0000256" key="5">
    <source>
        <dbReference type="ARBA" id="ARBA00023136"/>
    </source>
</evidence>
<comment type="subcellular location">
    <subcellularLocation>
        <location evidence="1">Membrane</location>
        <topology evidence="1">Single-pass membrane protein</topology>
    </subcellularLocation>
</comment>
<feature type="transmembrane region" description="Helical" evidence="6">
    <location>
        <begin position="28"/>
        <end position="47"/>
    </location>
</feature>
<dbReference type="InterPro" id="IPR010070">
    <property type="entry name" value="YjcZ-like"/>
</dbReference>
<evidence type="ECO:0000256" key="2">
    <source>
        <dbReference type="ARBA" id="ARBA00010221"/>
    </source>
</evidence>
<evidence type="ECO:0000256" key="1">
    <source>
        <dbReference type="ARBA" id="ARBA00004167"/>
    </source>
</evidence>
<keyword evidence="3 6" id="KW-0812">Transmembrane</keyword>
<keyword evidence="5 6" id="KW-0472">Membrane</keyword>
<dbReference type="NCBIfam" id="TIGR01732">
    <property type="entry name" value="tiny_TM_bacill"/>
    <property type="match status" value="1"/>
</dbReference>
<comment type="similarity">
    <text evidence="2">Belongs to the SscA family.</text>
</comment>
<reference evidence="7" key="1">
    <citation type="submission" date="2024-05" db="EMBL/GenBank/DDBJ databases">
        <title>Alkalihalobacillus sp. strain MEB203 novel alkaliphilic bacterium from Lonar Lake, India.</title>
        <authorList>
            <person name="Joshi A."/>
            <person name="Thite S."/>
            <person name="Mengade P."/>
        </authorList>
    </citation>
    <scope>NUCLEOTIDE SEQUENCE</scope>
    <source>
        <strain evidence="7">MEB 203</strain>
    </source>
</reference>
<accession>A0ABT5VBK2</accession>
<evidence type="ECO:0000256" key="4">
    <source>
        <dbReference type="ARBA" id="ARBA00022989"/>
    </source>
</evidence>
<proteinExistence type="inferred from homology"/>
<dbReference type="Proteomes" id="UP001148125">
    <property type="component" value="Unassembled WGS sequence"/>
</dbReference>
<dbReference type="EMBL" id="JAOTPO010000003">
    <property type="protein sequence ID" value="MDE5412852.1"/>
    <property type="molecule type" value="Genomic_DNA"/>
</dbReference>
<keyword evidence="4 6" id="KW-1133">Transmembrane helix</keyword>
<evidence type="ECO:0000256" key="6">
    <source>
        <dbReference type="SAM" id="Phobius"/>
    </source>
</evidence>
<protein>
    <submittedName>
        <fullName evidence="7">YjcZ family sporulation protein</fullName>
    </submittedName>
</protein>
<keyword evidence="8" id="KW-1185">Reference proteome</keyword>
<evidence type="ECO:0000313" key="8">
    <source>
        <dbReference type="Proteomes" id="UP001148125"/>
    </source>
</evidence>
<sequence>MNFYGAPQFHGYQAGPQFHGCHGGAGKGFSLIVVLFILLVIVGTAYVK</sequence>
<dbReference type="RefSeq" id="WP_275117483.1">
    <property type="nucleotide sequence ID" value="NZ_JAOTPO010000003.1"/>
</dbReference>
<gene>
    <name evidence="7" type="ORF">N7Z68_05605</name>
</gene>
<evidence type="ECO:0000256" key="3">
    <source>
        <dbReference type="ARBA" id="ARBA00022692"/>
    </source>
</evidence>
<comment type="caution">
    <text evidence="7">The sequence shown here is derived from an EMBL/GenBank/DDBJ whole genome shotgun (WGS) entry which is preliminary data.</text>
</comment>
<dbReference type="Pfam" id="PF09680">
    <property type="entry name" value="YjcZ_2"/>
    <property type="match status" value="1"/>
</dbReference>